<keyword evidence="3" id="KW-1185">Reference proteome</keyword>
<protein>
    <recommendedName>
        <fullName evidence="1">REase associating with pPIWI RE domain-containing protein</fullName>
    </recommendedName>
</protein>
<gene>
    <name evidence="2" type="ORF">UFB30_03905</name>
</gene>
<feature type="domain" description="REase associating with pPIWI RE" evidence="1">
    <location>
        <begin position="271"/>
        <end position="370"/>
    </location>
</feature>
<dbReference type="InterPro" id="IPR040828">
    <property type="entry name" value="pPIWI_RE_REase"/>
</dbReference>
<evidence type="ECO:0000313" key="2">
    <source>
        <dbReference type="EMBL" id="MDZ5711351.1"/>
    </source>
</evidence>
<organism evidence="2 3">
    <name type="scientific">Jeotgalibacillus haloalkalitolerans</name>
    <dbReference type="NCBI Taxonomy" id="3104292"/>
    <lineage>
        <taxon>Bacteria</taxon>
        <taxon>Bacillati</taxon>
        <taxon>Bacillota</taxon>
        <taxon>Bacilli</taxon>
        <taxon>Bacillales</taxon>
        <taxon>Caryophanaceae</taxon>
        <taxon>Jeotgalibacillus</taxon>
    </lineage>
</organism>
<evidence type="ECO:0000313" key="3">
    <source>
        <dbReference type="Proteomes" id="UP001292084"/>
    </source>
</evidence>
<dbReference type="Pfam" id="PF18154">
    <property type="entry name" value="pPIWI_RE_REase"/>
    <property type="match status" value="1"/>
</dbReference>
<reference evidence="2 3" key="1">
    <citation type="submission" date="2023-12" db="EMBL/GenBank/DDBJ databases">
        <title>Jeotgalibacillus haloalkaliphilus sp. nov., a novel salt-tolerant bacteria, isolated from the estuary of the Fenhe River into the Yellow River.</title>
        <authorList>
            <person name="Li Y."/>
        </authorList>
    </citation>
    <scope>NUCLEOTIDE SEQUENCE [LARGE SCALE GENOMIC DNA]</scope>
    <source>
        <strain evidence="2 3">HH7-29</strain>
    </source>
</reference>
<dbReference type="RefSeq" id="WP_322420358.1">
    <property type="nucleotide sequence ID" value="NZ_JAXQNN010000001.1"/>
</dbReference>
<evidence type="ECO:0000259" key="1">
    <source>
        <dbReference type="Pfam" id="PF18154"/>
    </source>
</evidence>
<name>A0ABU5KJD2_9BACL</name>
<accession>A0ABU5KJD2</accession>
<comment type="caution">
    <text evidence="2">The sequence shown here is derived from an EMBL/GenBank/DDBJ whole genome shotgun (WGS) entry which is preliminary data.</text>
</comment>
<dbReference type="Proteomes" id="UP001292084">
    <property type="component" value="Unassembled WGS sequence"/>
</dbReference>
<sequence length="386" mass="44490">MNQDELFRELINAVILFEKCDESALNNLINVHEVLLLNEPDRIPHMLTDFVQLLSEKPMIGFKSFSDIQLPVLLDIASSPLVSGKEIEKALEEWDLKNSSAVFTGLEADQRVMRDILFECRDMKNQKAAQEIYTRIRLFVYNPAFVKSHLRAKPFANVVTEKQLDDFINMLATEYDLLPTIPRKIKQLYEKVELSNAMTVCPVCYRIRTGLNICTDDSVCFSSKQKNMMSPVMLVEDILANNPEVRIKSDIENETFLQPRAGIFKFSILPGLSEWRIAKKLKRRLPLELLLFPDLEMKGDIKITYRGASLYVDVKDQRDPLKLGQSLRAQGNRLPVIVITSNRTANNRSYMELLKRELPNAVLLREKELIPYVIEYFHLPGRLVKS</sequence>
<proteinExistence type="predicted"/>
<dbReference type="EMBL" id="JAXQNN010000001">
    <property type="protein sequence ID" value="MDZ5711351.1"/>
    <property type="molecule type" value="Genomic_DNA"/>
</dbReference>